<dbReference type="RefSeq" id="WP_155267992.1">
    <property type="nucleotide sequence ID" value="NZ_JGDS01000044.1"/>
</dbReference>
<dbReference type="PANTHER" id="PTHR12526:SF629">
    <property type="entry name" value="TEICHURONIC ACID BIOSYNTHESIS GLYCOSYLTRANSFERASE TUAH-RELATED"/>
    <property type="match status" value="1"/>
</dbReference>
<name>A0A016AYP4_BACFG</name>
<keyword evidence="1" id="KW-0328">Glycosyltransferase</keyword>
<evidence type="ECO:0000259" key="3">
    <source>
        <dbReference type="Pfam" id="PF00534"/>
    </source>
</evidence>
<organism evidence="4 5">
    <name type="scientific">Bacteroides fragilis str. 3976T8</name>
    <dbReference type="NCBI Taxonomy" id="1339314"/>
    <lineage>
        <taxon>Bacteria</taxon>
        <taxon>Pseudomonadati</taxon>
        <taxon>Bacteroidota</taxon>
        <taxon>Bacteroidia</taxon>
        <taxon>Bacteroidales</taxon>
        <taxon>Bacteroidaceae</taxon>
        <taxon>Bacteroides</taxon>
    </lineage>
</organism>
<sequence>MNNSNIDIIYGHDLFLVHGVNYVTNMLLHGKSFFEKHNLKLCNIFYSGGVFDCRINSDIYKNSEVSGSQARSYLKRTFIGFLKNSFLYKNSLVELLLVYYRMVRPAKKTISNYCKYRDSKGDYIIFQDALSAFFYFKYNKDNIRRKTILILHTTEDLYECIKKDRPFFYSNKCMFRWYDKMEQTAISNVDKIVFLSNRAAHGVNSIPNVKKNVIYNGIEEFTFEKMPHSLINLVTVGSVLERKGQRYIIEALNLFTKEELLKIRLYIVGNGDDYDYCRSLVRQYNLEDYVVFTGLCKDVPDVLKSMDIFILPSASEGLPISIIEALRQGLFVLVTDVGGCKEMINPMMGDIIQRDPKDIKEKLSSILQSRERLLEAGNFSKRMFEEKFTLQMMIDNYVNLLKAL</sequence>
<dbReference type="Proteomes" id="UP000020938">
    <property type="component" value="Unassembled WGS sequence"/>
</dbReference>
<gene>
    <name evidence="4" type="ORF">M123_1519</name>
</gene>
<dbReference type="Gene3D" id="3.40.50.2000">
    <property type="entry name" value="Glycogen Phosphorylase B"/>
    <property type="match status" value="2"/>
</dbReference>
<comment type="caution">
    <text evidence="4">The sequence shown here is derived from an EMBL/GenBank/DDBJ whole genome shotgun (WGS) entry which is preliminary data.</text>
</comment>
<dbReference type="PANTHER" id="PTHR12526">
    <property type="entry name" value="GLYCOSYLTRANSFERASE"/>
    <property type="match status" value="1"/>
</dbReference>
<evidence type="ECO:0000313" key="5">
    <source>
        <dbReference type="Proteomes" id="UP000020938"/>
    </source>
</evidence>
<keyword evidence="2 4" id="KW-0808">Transferase</keyword>
<protein>
    <submittedName>
        <fullName evidence="4">Glycosyl transferases group 1 family protein</fullName>
    </submittedName>
</protein>
<evidence type="ECO:0000256" key="2">
    <source>
        <dbReference type="ARBA" id="ARBA00022679"/>
    </source>
</evidence>
<feature type="domain" description="Glycosyl transferase family 1" evidence="3">
    <location>
        <begin position="233"/>
        <end position="378"/>
    </location>
</feature>
<dbReference type="PATRIC" id="fig|1339314.3.peg.1735"/>
<dbReference type="SUPFAM" id="SSF53756">
    <property type="entry name" value="UDP-Glycosyltransferase/glycogen phosphorylase"/>
    <property type="match status" value="1"/>
</dbReference>
<proteinExistence type="predicted"/>
<dbReference type="InterPro" id="IPR001296">
    <property type="entry name" value="Glyco_trans_1"/>
</dbReference>
<accession>A0A016AYP4</accession>
<dbReference type="AlphaFoldDB" id="A0A016AYP4"/>
<evidence type="ECO:0000256" key="1">
    <source>
        <dbReference type="ARBA" id="ARBA00022676"/>
    </source>
</evidence>
<dbReference type="GO" id="GO:0016757">
    <property type="term" value="F:glycosyltransferase activity"/>
    <property type="evidence" value="ECO:0007669"/>
    <property type="project" value="UniProtKB-KW"/>
</dbReference>
<reference evidence="4 5" key="1">
    <citation type="submission" date="2014-02" db="EMBL/GenBank/DDBJ databases">
        <authorList>
            <person name="Sears C."/>
            <person name="Carroll K."/>
            <person name="Sack B.R."/>
            <person name="Qadri F."/>
            <person name="Myers L.L."/>
            <person name="Chung G.-T."/>
            <person name="Escheverria P."/>
            <person name="Fraser C.M."/>
            <person name="Sadzewicz L."/>
            <person name="Shefchek K.A."/>
            <person name="Tallon L."/>
            <person name="Das S.P."/>
            <person name="Daugherty S."/>
            <person name="Mongodin E.F."/>
        </authorList>
    </citation>
    <scope>NUCLEOTIDE SEQUENCE [LARGE SCALE GENOMIC DNA]</scope>
    <source>
        <strain evidence="4 5">3976T8</strain>
    </source>
</reference>
<dbReference type="Pfam" id="PF00534">
    <property type="entry name" value="Glycos_transf_1"/>
    <property type="match status" value="1"/>
</dbReference>
<evidence type="ECO:0000313" key="4">
    <source>
        <dbReference type="EMBL" id="EXZ74203.1"/>
    </source>
</evidence>
<dbReference type="EMBL" id="JGDS01000044">
    <property type="protein sequence ID" value="EXZ74203.1"/>
    <property type="molecule type" value="Genomic_DNA"/>
</dbReference>